<dbReference type="Gene3D" id="3.30.70.1530">
    <property type="entry name" value="Hypothetical protein rpa1041"/>
    <property type="match status" value="1"/>
</dbReference>
<comment type="subcellular location">
    <subcellularLocation>
        <location evidence="1 9">Bacterial flagellum basal body</location>
    </subcellularLocation>
    <subcellularLocation>
        <location evidence="2">Cell membrane</location>
        <topology evidence="2">Multi-pass membrane protein</topology>
    </subcellularLocation>
</comment>
<evidence type="ECO:0000259" key="13">
    <source>
        <dbReference type="Pfam" id="PF08345"/>
    </source>
</evidence>
<keyword evidence="5 11" id="KW-0812">Transmembrane</keyword>
<evidence type="ECO:0000256" key="4">
    <source>
        <dbReference type="ARBA" id="ARBA00022475"/>
    </source>
</evidence>
<dbReference type="PRINTS" id="PR01009">
    <property type="entry name" value="FLGMRINGFLIF"/>
</dbReference>
<organism evidence="14 15">
    <name type="scientific">Alkaliphilus hydrothermalis</name>
    <dbReference type="NCBI Taxonomy" id="1482730"/>
    <lineage>
        <taxon>Bacteria</taxon>
        <taxon>Bacillati</taxon>
        <taxon>Bacillota</taxon>
        <taxon>Clostridia</taxon>
        <taxon>Peptostreptococcales</taxon>
        <taxon>Natronincolaceae</taxon>
        <taxon>Alkaliphilus</taxon>
    </lineage>
</organism>
<evidence type="ECO:0000259" key="12">
    <source>
        <dbReference type="Pfam" id="PF01514"/>
    </source>
</evidence>
<dbReference type="InterPro" id="IPR045851">
    <property type="entry name" value="AMP-bd_C_sf"/>
</dbReference>
<reference evidence="14 15" key="1">
    <citation type="submission" date="2021-01" db="EMBL/GenBank/DDBJ databases">
        <title>Genomic Encyclopedia of Type Strains, Phase IV (KMG-IV): sequencing the most valuable type-strain genomes for metagenomic binning, comparative biology and taxonomic classification.</title>
        <authorList>
            <person name="Goeker M."/>
        </authorList>
    </citation>
    <scope>NUCLEOTIDE SEQUENCE [LARGE SCALE GENOMIC DNA]</scope>
    <source>
        <strain evidence="14 15">DSM 25890</strain>
    </source>
</reference>
<dbReference type="InterPro" id="IPR013556">
    <property type="entry name" value="Flag_M-ring_C"/>
</dbReference>
<evidence type="ECO:0000256" key="6">
    <source>
        <dbReference type="ARBA" id="ARBA00022989"/>
    </source>
</evidence>
<feature type="domain" description="Flagellar M-ring C-terminal" evidence="13">
    <location>
        <begin position="256"/>
        <end position="402"/>
    </location>
</feature>
<evidence type="ECO:0000256" key="10">
    <source>
        <dbReference type="SAM" id="MobiDB-lite"/>
    </source>
</evidence>
<dbReference type="InterPro" id="IPR043427">
    <property type="entry name" value="YscJ/FliF"/>
</dbReference>
<feature type="transmembrane region" description="Helical" evidence="11">
    <location>
        <begin position="434"/>
        <end position="455"/>
    </location>
</feature>
<keyword evidence="15" id="KW-1185">Reference proteome</keyword>
<evidence type="ECO:0000256" key="2">
    <source>
        <dbReference type="ARBA" id="ARBA00004651"/>
    </source>
</evidence>
<evidence type="ECO:0000313" key="14">
    <source>
        <dbReference type="EMBL" id="MBM7613654.1"/>
    </source>
</evidence>
<dbReference type="Gene3D" id="3.30.300.30">
    <property type="match status" value="1"/>
</dbReference>
<dbReference type="Proteomes" id="UP001314796">
    <property type="component" value="Unassembled WGS sequence"/>
</dbReference>
<evidence type="ECO:0000256" key="1">
    <source>
        <dbReference type="ARBA" id="ARBA00004117"/>
    </source>
</evidence>
<dbReference type="InterPro" id="IPR000067">
    <property type="entry name" value="FlgMring_FliF"/>
</dbReference>
<protein>
    <recommendedName>
        <fullName evidence="9">Flagellar M-ring protein</fullName>
    </recommendedName>
</protein>
<evidence type="ECO:0000256" key="11">
    <source>
        <dbReference type="SAM" id="Phobius"/>
    </source>
</evidence>
<keyword evidence="6 11" id="KW-1133">Transmembrane helix</keyword>
<dbReference type="EMBL" id="JAFBEE010000001">
    <property type="protein sequence ID" value="MBM7613654.1"/>
    <property type="molecule type" value="Genomic_DNA"/>
</dbReference>
<dbReference type="PANTHER" id="PTHR30046">
    <property type="entry name" value="FLAGELLAR M-RING PROTEIN"/>
    <property type="match status" value="1"/>
</dbReference>
<dbReference type="Pfam" id="PF01514">
    <property type="entry name" value="YscJ_FliF"/>
    <property type="match status" value="1"/>
</dbReference>
<gene>
    <name evidence="14" type="ORF">JOC73_000162</name>
</gene>
<dbReference type="PIRSF" id="PIRSF004862">
    <property type="entry name" value="FliF"/>
    <property type="match status" value="1"/>
</dbReference>
<comment type="caution">
    <text evidence="14">The sequence shown here is derived from an EMBL/GenBank/DDBJ whole genome shotgun (WGS) entry which is preliminary data.</text>
</comment>
<evidence type="ECO:0000256" key="7">
    <source>
        <dbReference type="ARBA" id="ARBA00023136"/>
    </source>
</evidence>
<dbReference type="RefSeq" id="WP_204399939.1">
    <property type="nucleotide sequence ID" value="NZ_JAFBEE010000001.1"/>
</dbReference>
<dbReference type="PANTHER" id="PTHR30046:SF0">
    <property type="entry name" value="FLAGELLAR M-RING PROTEIN"/>
    <property type="match status" value="1"/>
</dbReference>
<evidence type="ECO:0000256" key="8">
    <source>
        <dbReference type="ARBA" id="ARBA00023143"/>
    </source>
</evidence>
<feature type="compositionally biased region" description="Polar residues" evidence="10">
    <location>
        <begin position="306"/>
        <end position="325"/>
    </location>
</feature>
<evidence type="ECO:0000313" key="15">
    <source>
        <dbReference type="Proteomes" id="UP001314796"/>
    </source>
</evidence>
<comment type="function">
    <text evidence="9">The M ring may be actively involved in energy transduction.</text>
</comment>
<comment type="similarity">
    <text evidence="3 9">Belongs to the FliF family.</text>
</comment>
<evidence type="ECO:0000256" key="5">
    <source>
        <dbReference type="ARBA" id="ARBA00022692"/>
    </source>
</evidence>
<feature type="domain" description="Flagellar M-ring N-terminal" evidence="12">
    <location>
        <begin position="46"/>
        <end position="223"/>
    </location>
</feature>
<name>A0ABS2NL49_9FIRM</name>
<dbReference type="InterPro" id="IPR006182">
    <property type="entry name" value="FliF_N_dom"/>
</dbReference>
<dbReference type="Pfam" id="PF08345">
    <property type="entry name" value="YscJ_FliF_C"/>
    <property type="match status" value="1"/>
</dbReference>
<keyword evidence="14" id="KW-0282">Flagellum</keyword>
<evidence type="ECO:0000256" key="3">
    <source>
        <dbReference type="ARBA" id="ARBA00007971"/>
    </source>
</evidence>
<proteinExistence type="inferred from homology"/>
<feature type="transmembrane region" description="Helical" evidence="11">
    <location>
        <begin position="27"/>
        <end position="46"/>
    </location>
</feature>
<keyword evidence="14" id="KW-0966">Cell projection</keyword>
<dbReference type="NCBIfam" id="TIGR00206">
    <property type="entry name" value="fliF"/>
    <property type="match status" value="1"/>
</dbReference>
<accession>A0ABS2NL49</accession>
<keyword evidence="7 11" id="KW-0472">Membrane</keyword>
<evidence type="ECO:0000256" key="9">
    <source>
        <dbReference type="PIRNR" id="PIRNR004862"/>
    </source>
</evidence>
<keyword evidence="8 9" id="KW-0975">Bacterial flagellum</keyword>
<keyword evidence="4" id="KW-1003">Cell membrane</keyword>
<keyword evidence="14" id="KW-0969">Cilium</keyword>
<sequence>MPEALQKISGQLNDYFQGMEKKQKMQMFFSGVFILLTLTGLIFFFTRVEYVPLYTNLDPKHSGEILNVLTSNNIEAKLGEASSTIMVNEKDMQRAQVVVATEGLPSARFGYEEALTNSSSFMMTSEERSQRFLIAQQNHLAQTIEEISGVNRAVVNLSVPEKTGFVFNNNQQPSKASVYLDLSPVTKLDNNSINGIAVLVSNAVEGLDVENVTIHGNDGRVLNPKNTEDGAFGVNDQLNLNNVIKQELEISISDFLSTVYGYGNIAVMANVRLDFDSEVTEIKEFSPPIEGETNGIVRSMQKLQSSSVNSSTGGVPGTDPNTETPQYVEADQSEAKYEEANETINYEINELRKKIVKAQGQVRDITVAVYINSSSLNNGDLSDSEKKELINIISAAAGLDTKVVQVGIKEFNNSLPPHVQDAFNTVESRGLRDLPLGLIGVLAAVVMGAAFFAVAQIRKKKKVELPPVIETITPEEYEDIDLELSGSQVKQQIEKLVAKKPEAVAQLLRNWLSEE</sequence>
<feature type="region of interest" description="Disordered" evidence="10">
    <location>
        <begin position="306"/>
        <end position="335"/>
    </location>
</feature>